<dbReference type="PANTHER" id="PTHR15742">
    <property type="entry name" value="GIRDIN"/>
    <property type="match status" value="1"/>
</dbReference>
<feature type="region of interest" description="Disordered" evidence="2">
    <location>
        <begin position="1567"/>
        <end position="1598"/>
    </location>
</feature>
<dbReference type="PANTHER" id="PTHR15742:SF5">
    <property type="entry name" value="GIRDIN"/>
    <property type="match status" value="1"/>
</dbReference>
<feature type="compositionally biased region" description="Basic and acidic residues" evidence="2">
    <location>
        <begin position="1567"/>
        <end position="1578"/>
    </location>
</feature>
<feature type="region of interest" description="Disordered" evidence="2">
    <location>
        <begin position="1649"/>
        <end position="1705"/>
    </location>
</feature>
<dbReference type="GO" id="GO:0005615">
    <property type="term" value="C:extracellular space"/>
    <property type="evidence" value="ECO:0007669"/>
    <property type="project" value="InterPro"/>
</dbReference>
<feature type="coiled-coil region" evidence="1">
    <location>
        <begin position="311"/>
        <end position="532"/>
    </location>
</feature>
<evidence type="ECO:0000256" key="1">
    <source>
        <dbReference type="SAM" id="Coils"/>
    </source>
</evidence>
<dbReference type="InterPro" id="IPR049885">
    <property type="entry name" value="MTCL1-3"/>
</dbReference>
<keyword evidence="1" id="KW-0175">Coiled coil</keyword>
<dbReference type="GO" id="GO:0010506">
    <property type="term" value="P:regulation of autophagy"/>
    <property type="evidence" value="ECO:0007669"/>
    <property type="project" value="InterPro"/>
</dbReference>
<gene>
    <name evidence="3" type="ORF">CHIRRI_LOCUS2208</name>
</gene>
<proteinExistence type="predicted"/>
<feature type="coiled-coil region" evidence="1">
    <location>
        <begin position="1397"/>
        <end position="1481"/>
    </location>
</feature>
<dbReference type="OrthoDB" id="196264at2759"/>
<dbReference type="Proteomes" id="UP001153620">
    <property type="component" value="Chromosome 1"/>
</dbReference>
<feature type="region of interest" description="Disordered" evidence="2">
    <location>
        <begin position="1520"/>
        <end position="1545"/>
    </location>
</feature>
<evidence type="ECO:0000256" key="2">
    <source>
        <dbReference type="SAM" id="MobiDB-lite"/>
    </source>
</evidence>
<feature type="compositionally biased region" description="Basic and acidic residues" evidence="2">
    <location>
        <begin position="1651"/>
        <end position="1660"/>
    </location>
</feature>
<feature type="region of interest" description="Disordered" evidence="2">
    <location>
        <begin position="92"/>
        <end position="117"/>
    </location>
</feature>
<feature type="compositionally biased region" description="Low complexity" evidence="2">
    <location>
        <begin position="108"/>
        <end position="117"/>
    </location>
</feature>
<evidence type="ECO:0000313" key="3">
    <source>
        <dbReference type="EMBL" id="CAG9799239.1"/>
    </source>
</evidence>
<sequence length="1788" mass="206832">MSHLYSVSKSGDQLCPLGFHPQVRWPTRCKRCFRDYKEHGSRRGDEIASSTPSLNKDSFEKTIRSWTSTSNLTSQVENNIIEVIAPLKIRQRPSSWSSTPDLDDSQKNSKSSTSTNEEIIVNVQIPVRRHNTANLESVEESFTIKRPSSLSSGIQQKLTIKTIPQKSIDNNEEVITINKTDSLAERVRKMQLIKRQGSLEREISSNKESLSLESNEKVSDNFYPNKNVSLIKHNYNEKLPRPNLPPNLPTRPAPKKQMALAKTLSDSCANPKKDVQLLVKEKENSMKLSSSLKLVDDSSFRIKETVIDEKNSELKEENHFLKFELEKVKTRCERAEREKSDILLRRLASIDTTSNRSAATEAFKLQQKVNEMKQQIEVLQDDKKELNCKLKEVFEKFNHQSKTVEETLRNKLEQAERMCDALMDENEDMKRELKNMESEMDELQDNFREEQADEYVTVKKELEQTTKNCRILSFKLKKSERKIEQLENEIQTKGSLTNSEMALKIKHLEEELKIANDNARKHQIETEQLNNKKPQHLSKIVKSNLDSGSKFSRESLTRGGSQEDPIQLLRDLQDSAEREADLREQLKFAEEEAEALRKRSSRVEEENESLIMQLKKMATKAKSRKLSPHLYRRDDLEKDEGISDEEDTAELKLQLELNEQETAVLRRKVEDLEKENEFNKRQIEEMHEKFNIHQFPPFKNSTRTKNLVNDYLGNDRNNQLSEKDDDVCSLSSLTKNTNKTKNVMSKLSRSSQDDFTSIDTQNSGLKNDLKVAEQETNILRTKVNSLEQENYKLLAEIKKNQIQTSKKFMKLSNAVTNSKESETLKDVSEKLKNENEQLKIKPELLESDGVNLPERTPKIYSDLTTKFQLKKMIDSLENEILETRTIVLKCVCNEQKQKEETNNILKEEICHLQSRLEACTSELKLKENTNTSLTKDLETRLQTAIAYENKQNSTKVKKLEDKIAAQEQTITQNEIIKTTLEQQVKEQSNKLLKSEREIEKNKTEKTKMENSLLSIKKSSEATINTLKKEIVELNNKIKVDTTSKRFQEIQNEKHNLEESLSKETKKNVHLKGQYELLEEEHVLIKAQLTTEKEKLENEIKSLSCKIKLIETQDAQERLEKDELKKKIVALQRKLNENEHSSLSKISTASHEIEKTRLKVKLEEMKAEYEKILKQHEMVIDQLSNARKENDDIKRKLDDFERINKAQRTLNDHNTTLENELKKLKSKLEASEMAVKAEVASTRLRYETQLNTLQNELTSVHRQCERFKKDKDSYKQLFEAAQRNISEFKQNRKNYISTSSGDEDDKSKINGLEQQIGCLEDELSELRLDASKLKTELISEKSAFQIKISEMQSKLNEYEEDRILGKSKVPGTKTRLELSWQKEREEQQRLLSETATLARDLRQTLFEVERERDKERLELRRKVEQVKKSTEEELEEGRRKISELQSDLLELRDAHAKLRTANEKIRRDRDRYEKERDSNNKRKYDLITEKKVAVLLQTVDELIKITPNLHTFSKDAQFTSYTSLSIPNPPRRSKSRSPSPTLNSATQISTVLAKLASASEELRKNQRLYDEEKEREKVRRSGMRRAASQEHENGLEVNANRPIARLSRLTQNSLYRKSLSLDQSIQNEQHQQIWKDSDVGSMSSVQSIDSEYSIRRGDSSIDSRLSVGSTQSDMPNRRKKKKGIMGKLRSLTKSTRGTESDISHQLSDSDVSLAGDVRTSKKDFKERISGIFKRSGSTSRAGSQEKNLNDSFQRPGSLSTLLPNTTIQESLPKTKPPTSQKKVGTKSNI</sequence>
<feature type="region of interest" description="Disordered" evidence="2">
    <location>
        <begin position="1733"/>
        <end position="1788"/>
    </location>
</feature>
<evidence type="ECO:0000313" key="4">
    <source>
        <dbReference type="Proteomes" id="UP001153620"/>
    </source>
</evidence>
<dbReference type="GO" id="GO:0016020">
    <property type="term" value="C:membrane"/>
    <property type="evidence" value="ECO:0007669"/>
    <property type="project" value="UniProtKB-SubCell"/>
</dbReference>
<feature type="compositionally biased region" description="Polar residues" evidence="2">
    <location>
        <begin position="1734"/>
        <end position="1788"/>
    </location>
</feature>
<protein>
    <submittedName>
        <fullName evidence="3">Uncharacterized protein</fullName>
    </submittedName>
</protein>
<feature type="coiled-coil region" evidence="1">
    <location>
        <begin position="769"/>
        <end position="841"/>
    </location>
</feature>
<reference evidence="3" key="2">
    <citation type="submission" date="2022-10" db="EMBL/GenBank/DDBJ databases">
        <authorList>
            <consortium name="ENA_rothamsted_submissions"/>
            <consortium name="culmorum"/>
            <person name="King R."/>
        </authorList>
    </citation>
    <scope>NUCLEOTIDE SEQUENCE</scope>
</reference>
<accession>A0A9N9RL60</accession>
<feature type="coiled-coil region" evidence="1">
    <location>
        <begin position="949"/>
        <end position="1360"/>
    </location>
</feature>
<keyword evidence="4" id="KW-1185">Reference proteome</keyword>
<feature type="coiled-coil region" evidence="1">
    <location>
        <begin position="572"/>
        <end position="613"/>
    </location>
</feature>
<name>A0A9N9RL60_9DIPT</name>
<feature type="coiled-coil region" evidence="1">
    <location>
        <begin position="655"/>
        <end position="689"/>
    </location>
</feature>
<dbReference type="EMBL" id="OU895877">
    <property type="protein sequence ID" value="CAG9799239.1"/>
    <property type="molecule type" value="Genomic_DNA"/>
</dbReference>
<reference evidence="3" key="1">
    <citation type="submission" date="2022-01" db="EMBL/GenBank/DDBJ databases">
        <authorList>
            <person name="King R."/>
        </authorList>
    </citation>
    <scope>NUCLEOTIDE SEQUENCE</scope>
</reference>
<organism evidence="3 4">
    <name type="scientific">Chironomus riparius</name>
    <dbReference type="NCBI Taxonomy" id="315576"/>
    <lineage>
        <taxon>Eukaryota</taxon>
        <taxon>Metazoa</taxon>
        <taxon>Ecdysozoa</taxon>
        <taxon>Arthropoda</taxon>
        <taxon>Hexapoda</taxon>
        <taxon>Insecta</taxon>
        <taxon>Pterygota</taxon>
        <taxon>Neoptera</taxon>
        <taxon>Endopterygota</taxon>
        <taxon>Diptera</taxon>
        <taxon>Nematocera</taxon>
        <taxon>Chironomoidea</taxon>
        <taxon>Chironomidae</taxon>
        <taxon>Chironominae</taxon>
        <taxon>Chironomus</taxon>
    </lineage>
</organism>